<gene>
    <name evidence="2" type="ORF">F4Y08_07470</name>
</gene>
<dbReference type="Gene3D" id="2.120.10.10">
    <property type="match status" value="1"/>
</dbReference>
<organism evidence="2">
    <name type="scientific">Caldilineaceae bacterium SB0662_bin_9</name>
    <dbReference type="NCBI Taxonomy" id="2605258"/>
    <lineage>
        <taxon>Bacteria</taxon>
        <taxon>Bacillati</taxon>
        <taxon>Chloroflexota</taxon>
        <taxon>Caldilineae</taxon>
        <taxon>Caldilineales</taxon>
        <taxon>Caldilineaceae</taxon>
    </lineage>
</organism>
<evidence type="ECO:0008006" key="3">
    <source>
        <dbReference type="Google" id="ProtNLM"/>
    </source>
</evidence>
<evidence type="ECO:0000256" key="1">
    <source>
        <dbReference type="SAM" id="MobiDB-lite"/>
    </source>
</evidence>
<dbReference type="InterPro" id="IPR036278">
    <property type="entry name" value="Sialidase_sf"/>
</dbReference>
<proteinExistence type="predicted"/>
<dbReference type="Pfam" id="PF15892">
    <property type="entry name" value="BNR_4"/>
    <property type="match status" value="1"/>
</dbReference>
<feature type="region of interest" description="Disordered" evidence="1">
    <location>
        <begin position="1"/>
        <end position="37"/>
    </location>
</feature>
<dbReference type="SUPFAM" id="SSF50939">
    <property type="entry name" value="Sialidases"/>
    <property type="match status" value="1"/>
</dbReference>
<name>A0A6B1DT92_9CHLR</name>
<accession>A0A6B1DT92</accession>
<feature type="compositionally biased region" description="Basic residues" evidence="1">
    <location>
        <begin position="13"/>
        <end position="29"/>
    </location>
</feature>
<sequence length="448" mass="49318">MHPQQHPAIDRYPRHRALHGTGGRHRRRGMTPPVCLSRTGSDRATAYDPSCKLLRRGDDLVMGWLDSPEQEGGPACIMLGTANPATGQSRGSICLAEGIDNHCGPALALDPDQRLHLMSGAHHGAFVHRWTDSSNLLDPAAWSAPQPVGERASYPALVSDVDGTLHLTCRESRPDRWILVYRNMRRGRLWSQPMTLAVNPEPGYCNWMHSFAATRDGILHLFLQFHYAASGSAADCTTYSAVRLVSSDGGTTWLQEDGSPVTEPVTAESAQAFSSSPQGGLRLNSAVLDCHGRPWVHVVHPDNPAGYLYEFTGTGPVRHLPGGELAAYDLRGGCAMDMAFDPSNRLFLAFAANPDKTETLWFDPSHEVHVAFIDPRRMDDTRVSLLTNVDAMVSGWLPQVEDWLPNNRHERVSEPHVMWTRGNNLGGIGGNNANSLRTEVWLERLRPA</sequence>
<protein>
    <recommendedName>
        <fullName evidence="3">Exo-alpha-sialidase</fullName>
    </recommendedName>
</protein>
<evidence type="ECO:0000313" key="2">
    <source>
        <dbReference type="EMBL" id="MYD90166.1"/>
    </source>
</evidence>
<comment type="caution">
    <text evidence="2">The sequence shown here is derived from an EMBL/GenBank/DDBJ whole genome shotgun (WGS) entry which is preliminary data.</text>
</comment>
<reference evidence="2" key="1">
    <citation type="submission" date="2019-09" db="EMBL/GenBank/DDBJ databases">
        <title>Characterisation of the sponge microbiome using genome-centric metagenomics.</title>
        <authorList>
            <person name="Engelberts J.P."/>
            <person name="Robbins S.J."/>
            <person name="De Goeij J.M."/>
            <person name="Aranda M."/>
            <person name="Bell S.C."/>
            <person name="Webster N.S."/>
        </authorList>
    </citation>
    <scope>NUCLEOTIDE SEQUENCE</scope>
    <source>
        <strain evidence="2">SB0662_bin_9</strain>
    </source>
</reference>
<dbReference type="EMBL" id="VXPY01000052">
    <property type="protein sequence ID" value="MYD90166.1"/>
    <property type="molecule type" value="Genomic_DNA"/>
</dbReference>
<dbReference type="AlphaFoldDB" id="A0A6B1DT92"/>